<sequence>MAEIHMRAQIPETDDEKKGREEKSSKPSFGCWQVVLSRALPMLLAFLVVPATQAVGVATAATFSYILAACLGRSWKCLSTRCLSMIFCFTLSCWFFVFFWPSFLTFASWNNGWIPGFRALQPGYQPEGCDTGKLVQEFVEGDFMKELDAVHWDAKAQRCDCRLPDNGAEQGRCKSSDSEDLPRFTVVSALIDVGRRDRAGCDYLRMFAPQLHRQVDLVFFGEAWALEVVQAVRTALNLSNRTRLRLLEAGDKPTAAQALWGAPASLAFHHHLGQMQAIAARKYFWHLLHLFKAGVSGKVVPHYAWVTNEKANFVVQAARENYFQNSQSDAGHSYFVWIDVGAGHGNLKATRHFCACNLAVPGTVTLFHQLRNKKELFEGAGADMSTKFEALPLGKLTISNYLSSYDFTHHFDEIIGTFWGGDLAGIELFWEHWNATFHRLMDAGAIDHDQGIICLVAASEPQWLRYITSNFYGVLHLC</sequence>
<feature type="transmembrane region" description="Helical" evidence="1">
    <location>
        <begin position="42"/>
        <end position="70"/>
    </location>
</feature>
<keyword evidence="1" id="KW-1133">Transmembrane helix</keyword>
<dbReference type="InterPro" id="IPR011735">
    <property type="entry name" value="WlaTC/HtrL_glycosyltransf"/>
</dbReference>
<keyword evidence="1" id="KW-0812">Transmembrane</keyword>
<proteinExistence type="predicted"/>
<dbReference type="Proteomes" id="UP001178507">
    <property type="component" value="Unassembled WGS sequence"/>
</dbReference>
<protein>
    <submittedName>
        <fullName evidence="2">Uncharacterized protein</fullName>
    </submittedName>
</protein>
<evidence type="ECO:0000256" key="1">
    <source>
        <dbReference type="SAM" id="Phobius"/>
    </source>
</evidence>
<evidence type="ECO:0000313" key="2">
    <source>
        <dbReference type="EMBL" id="CAJ1375396.1"/>
    </source>
</evidence>
<dbReference type="Pfam" id="PF09612">
    <property type="entry name" value="HtrL_YibB"/>
    <property type="match status" value="1"/>
</dbReference>
<accession>A0AA36HUM4</accession>
<comment type="caution">
    <text evidence="2">The sequence shown here is derived from an EMBL/GenBank/DDBJ whole genome shotgun (WGS) entry which is preliminary data.</text>
</comment>
<feature type="transmembrane region" description="Helical" evidence="1">
    <location>
        <begin position="82"/>
        <end position="100"/>
    </location>
</feature>
<name>A0AA36HUM4_9DINO</name>
<dbReference type="AlphaFoldDB" id="A0AA36HUM4"/>
<keyword evidence="1" id="KW-0472">Membrane</keyword>
<reference evidence="2" key="1">
    <citation type="submission" date="2023-08" db="EMBL/GenBank/DDBJ databases">
        <authorList>
            <person name="Chen Y."/>
            <person name="Shah S."/>
            <person name="Dougan E. K."/>
            <person name="Thang M."/>
            <person name="Chan C."/>
        </authorList>
    </citation>
    <scope>NUCLEOTIDE SEQUENCE</scope>
</reference>
<organism evidence="2 3">
    <name type="scientific">Effrenium voratum</name>
    <dbReference type="NCBI Taxonomy" id="2562239"/>
    <lineage>
        <taxon>Eukaryota</taxon>
        <taxon>Sar</taxon>
        <taxon>Alveolata</taxon>
        <taxon>Dinophyceae</taxon>
        <taxon>Suessiales</taxon>
        <taxon>Symbiodiniaceae</taxon>
        <taxon>Effrenium</taxon>
    </lineage>
</organism>
<gene>
    <name evidence="2" type="ORF">EVOR1521_LOCUS4681</name>
</gene>
<evidence type="ECO:0000313" key="3">
    <source>
        <dbReference type="Proteomes" id="UP001178507"/>
    </source>
</evidence>
<keyword evidence="3" id="KW-1185">Reference proteome</keyword>
<dbReference type="EMBL" id="CAUJNA010000317">
    <property type="protein sequence ID" value="CAJ1375396.1"/>
    <property type="molecule type" value="Genomic_DNA"/>
</dbReference>